<name>A0A3B0Y503_9ZZZZ</name>
<dbReference type="AlphaFoldDB" id="A0A3B0Y503"/>
<gene>
    <name evidence="1" type="ORF">MNBD_GAMMA12-3813</name>
</gene>
<evidence type="ECO:0000313" key="1">
    <source>
        <dbReference type="EMBL" id="VAW71493.1"/>
    </source>
</evidence>
<dbReference type="Pfam" id="PF11066">
    <property type="entry name" value="DUF2867"/>
    <property type="match status" value="1"/>
</dbReference>
<dbReference type="EMBL" id="UOFL01000022">
    <property type="protein sequence ID" value="VAW71493.1"/>
    <property type="molecule type" value="Genomic_DNA"/>
</dbReference>
<proteinExistence type="predicted"/>
<protein>
    <submittedName>
        <fullName evidence="1">Uncharacterized protein</fullName>
    </submittedName>
</protein>
<accession>A0A3B0Y503</accession>
<organism evidence="1">
    <name type="scientific">hydrothermal vent metagenome</name>
    <dbReference type="NCBI Taxonomy" id="652676"/>
    <lineage>
        <taxon>unclassified sequences</taxon>
        <taxon>metagenomes</taxon>
        <taxon>ecological metagenomes</taxon>
    </lineage>
</organism>
<dbReference type="InterPro" id="IPR021295">
    <property type="entry name" value="DUF2867"/>
</dbReference>
<reference evidence="1" key="1">
    <citation type="submission" date="2018-06" db="EMBL/GenBank/DDBJ databases">
        <authorList>
            <person name="Zhirakovskaya E."/>
        </authorList>
    </citation>
    <scope>NUCLEOTIDE SEQUENCE</scope>
</reference>
<sequence length="126" mass="14494">MKIRNLLTRPLGLRTSPLGCPVSSLLSKDNSKLFANKYPVLNQDVNESDTVAQVILGYDDKHLKYRSCIRVELLSDSQVKFSLESRVHCINLFGKFYMAIIDYVHRHYIAPTMLRRSVDHVILSRT</sequence>